<dbReference type="NCBIfam" id="TIGR02988">
    <property type="entry name" value="YaaA_near_RecF"/>
    <property type="match status" value="1"/>
</dbReference>
<dbReference type="Pfam" id="PF13275">
    <property type="entry name" value="S4_2"/>
    <property type="match status" value="1"/>
</dbReference>
<accession>A0A9D1S3U4</accession>
<dbReference type="Gene3D" id="3.10.290.10">
    <property type="entry name" value="RNA-binding S4 domain"/>
    <property type="match status" value="1"/>
</dbReference>
<keyword evidence="1" id="KW-0694">RNA-binding</keyword>
<sequence length="78" mass="8325">MATNGGNAASKTVTISTEYITLGQLLKYVGLIDFGGEAKSFLSANTVYVNGEADNRRGRKLRPGDRVRIGESEFAIAS</sequence>
<proteinExistence type="predicted"/>
<organism evidence="2 3">
    <name type="scientific">Candidatus Alloenteromonas pullicola</name>
    <dbReference type="NCBI Taxonomy" id="2840784"/>
    <lineage>
        <taxon>Bacteria</taxon>
        <taxon>Bacillati</taxon>
        <taxon>Bacillota</taxon>
        <taxon>Bacillota incertae sedis</taxon>
        <taxon>Candidatus Alloenteromonas</taxon>
    </lineage>
</organism>
<evidence type="ECO:0000256" key="1">
    <source>
        <dbReference type="PROSITE-ProRule" id="PRU00182"/>
    </source>
</evidence>
<dbReference type="AlphaFoldDB" id="A0A9D1S3U4"/>
<dbReference type="Proteomes" id="UP000824070">
    <property type="component" value="Unassembled WGS sequence"/>
</dbReference>
<evidence type="ECO:0000313" key="3">
    <source>
        <dbReference type="Proteomes" id="UP000824070"/>
    </source>
</evidence>
<name>A0A9D1S3U4_9FIRM</name>
<dbReference type="SUPFAM" id="SSF55174">
    <property type="entry name" value="Alpha-L RNA-binding motif"/>
    <property type="match status" value="1"/>
</dbReference>
<dbReference type="GO" id="GO:0003723">
    <property type="term" value="F:RNA binding"/>
    <property type="evidence" value="ECO:0007669"/>
    <property type="project" value="UniProtKB-KW"/>
</dbReference>
<dbReference type="EMBL" id="DVMV01000038">
    <property type="protein sequence ID" value="HIU45562.1"/>
    <property type="molecule type" value="Genomic_DNA"/>
</dbReference>
<dbReference type="InterPro" id="IPR036986">
    <property type="entry name" value="S4_RNA-bd_sf"/>
</dbReference>
<reference evidence="2" key="2">
    <citation type="journal article" date="2021" name="PeerJ">
        <title>Extensive microbial diversity within the chicken gut microbiome revealed by metagenomics and culture.</title>
        <authorList>
            <person name="Gilroy R."/>
            <person name="Ravi A."/>
            <person name="Getino M."/>
            <person name="Pursley I."/>
            <person name="Horton D.L."/>
            <person name="Alikhan N.F."/>
            <person name="Baker D."/>
            <person name="Gharbi K."/>
            <person name="Hall N."/>
            <person name="Watson M."/>
            <person name="Adriaenssens E.M."/>
            <person name="Foster-Nyarko E."/>
            <person name="Jarju S."/>
            <person name="Secka A."/>
            <person name="Antonio M."/>
            <person name="Oren A."/>
            <person name="Chaudhuri R.R."/>
            <person name="La Ragione R."/>
            <person name="Hildebrand F."/>
            <person name="Pallen M.J."/>
        </authorList>
    </citation>
    <scope>NUCLEOTIDE SEQUENCE</scope>
    <source>
        <strain evidence="2">ChiGjej1B1-22543</strain>
    </source>
</reference>
<comment type="caution">
    <text evidence="2">The sequence shown here is derived from an EMBL/GenBank/DDBJ whole genome shotgun (WGS) entry which is preliminary data.</text>
</comment>
<dbReference type="PROSITE" id="PS50889">
    <property type="entry name" value="S4"/>
    <property type="match status" value="1"/>
</dbReference>
<protein>
    <submittedName>
        <fullName evidence="2">S4 domain-containing protein YaaA</fullName>
    </submittedName>
</protein>
<dbReference type="InterPro" id="IPR014330">
    <property type="entry name" value="RNA-bd_S4-rel_YaaA"/>
</dbReference>
<evidence type="ECO:0000313" key="2">
    <source>
        <dbReference type="EMBL" id="HIU45562.1"/>
    </source>
</evidence>
<reference evidence="2" key="1">
    <citation type="submission" date="2020-10" db="EMBL/GenBank/DDBJ databases">
        <authorList>
            <person name="Gilroy R."/>
        </authorList>
    </citation>
    <scope>NUCLEOTIDE SEQUENCE</scope>
    <source>
        <strain evidence="2">ChiGjej1B1-22543</strain>
    </source>
</reference>
<gene>
    <name evidence="2" type="primary">yaaA</name>
    <name evidence="2" type="ORF">IAC52_04625</name>
</gene>